<evidence type="ECO:0000313" key="3">
    <source>
        <dbReference type="Proteomes" id="UP000242877"/>
    </source>
</evidence>
<accession>A0A167W6A0</accession>
<feature type="region of interest" description="Disordered" evidence="1">
    <location>
        <begin position="64"/>
        <end position="88"/>
    </location>
</feature>
<evidence type="ECO:0000313" key="2">
    <source>
        <dbReference type="EMBL" id="KZZ88455.1"/>
    </source>
</evidence>
<feature type="compositionally biased region" description="Polar residues" evidence="1">
    <location>
        <begin position="417"/>
        <end position="426"/>
    </location>
</feature>
<dbReference type="AlphaFoldDB" id="A0A167W6A0"/>
<gene>
    <name evidence="2" type="ORF">AAP_05027</name>
</gene>
<reference evidence="2 3" key="1">
    <citation type="journal article" date="2016" name="Genome Biol. Evol.">
        <title>Divergent and convergent evolution of fungal pathogenicity.</title>
        <authorList>
            <person name="Shang Y."/>
            <person name="Xiao G."/>
            <person name="Zheng P."/>
            <person name="Cen K."/>
            <person name="Zhan S."/>
            <person name="Wang C."/>
        </authorList>
    </citation>
    <scope>NUCLEOTIDE SEQUENCE [LARGE SCALE GENOMIC DNA]</scope>
    <source>
        <strain evidence="2 3">ARSEF 7405</strain>
    </source>
</reference>
<evidence type="ECO:0000256" key="1">
    <source>
        <dbReference type="SAM" id="MobiDB-lite"/>
    </source>
</evidence>
<dbReference type="EMBL" id="AZGZ01000026">
    <property type="protein sequence ID" value="KZZ88455.1"/>
    <property type="molecule type" value="Genomic_DNA"/>
</dbReference>
<name>A0A167W6A0_9EURO</name>
<dbReference type="OrthoDB" id="2163387at2759"/>
<dbReference type="VEuPathDB" id="FungiDB:AAP_05027"/>
<feature type="region of interest" description="Disordered" evidence="1">
    <location>
        <begin position="526"/>
        <end position="548"/>
    </location>
</feature>
<sequence>MSSQCDDYDDHQTGLREVQNEDLIQEKLARARRSYKLTQVSLNLQDRLGLAKIRYEQRYLKQSHIADRTPSRSGTVQDVASKSDISPADAGATEIVHKSFSSPMNKDSFSDPFYTQQGRLPPLMESVALEEMDATAASAAMDPEGVDEGRRRGPFLYSDPFRHSKEAPMPNPWTHKWALSAAQQMTLPFSSPTEHRFMRRHQTYPGSGRRWTHDHTDEFHDRRVMMEKHDPMLPSVPAFGVDGDRRPSSISVDYSMSPRTPPPKRQRTVPVRPGKLPAAGEFYNQHDPLRPEENGADLLLYLANSPQGSSSSSSGFPYAKHTHAPYIHSFNAYASSTAGMPYPSSEVPSTPPSRRNGGYPPSSSLYSTPMHSSTIPTTPLSRLTNNCGNNNNYNINNSSSNNNNLNTPFNFADYVNVTPSPAQPQERNAAGAGQGPTSAPQPQQLSIRSAKFMSPDNKIGMMVRGGGGGGDEGDEEAGDTTPSRTFRRKDVLTPGPPLVAIGDRETVKPEGLALFKQVGIELKRVGSSDSAGTISAGEGLDYDVFTQP</sequence>
<feature type="region of interest" description="Disordered" evidence="1">
    <location>
        <begin position="340"/>
        <end position="381"/>
    </location>
</feature>
<feature type="compositionally biased region" description="Polar residues" evidence="1">
    <location>
        <begin position="361"/>
        <end position="381"/>
    </location>
</feature>
<feature type="region of interest" description="Disordered" evidence="1">
    <location>
        <begin position="416"/>
        <end position="452"/>
    </location>
</feature>
<dbReference type="Proteomes" id="UP000242877">
    <property type="component" value="Unassembled WGS sequence"/>
</dbReference>
<proteinExistence type="predicted"/>
<feature type="region of interest" description="Disordered" evidence="1">
    <location>
        <begin position="234"/>
        <end position="271"/>
    </location>
</feature>
<feature type="compositionally biased region" description="Polar residues" evidence="1">
    <location>
        <begin position="71"/>
        <end position="84"/>
    </location>
</feature>
<organism evidence="2 3">
    <name type="scientific">Ascosphaera apis ARSEF 7405</name>
    <dbReference type="NCBI Taxonomy" id="392613"/>
    <lineage>
        <taxon>Eukaryota</taxon>
        <taxon>Fungi</taxon>
        <taxon>Dikarya</taxon>
        <taxon>Ascomycota</taxon>
        <taxon>Pezizomycotina</taxon>
        <taxon>Eurotiomycetes</taxon>
        <taxon>Eurotiomycetidae</taxon>
        <taxon>Onygenales</taxon>
        <taxon>Ascosphaeraceae</taxon>
        <taxon>Ascosphaera</taxon>
    </lineage>
</organism>
<feature type="region of interest" description="Disordered" evidence="1">
    <location>
        <begin position="465"/>
        <end position="502"/>
    </location>
</feature>
<feature type="compositionally biased region" description="Polar residues" evidence="1">
    <location>
        <begin position="248"/>
        <end position="258"/>
    </location>
</feature>
<feature type="compositionally biased region" description="Polar residues" evidence="1">
    <location>
        <begin position="435"/>
        <end position="447"/>
    </location>
</feature>
<keyword evidence="3" id="KW-1185">Reference proteome</keyword>
<protein>
    <submittedName>
        <fullName evidence="2">Uncharacterized protein</fullName>
    </submittedName>
</protein>
<comment type="caution">
    <text evidence="2">The sequence shown here is derived from an EMBL/GenBank/DDBJ whole genome shotgun (WGS) entry which is preliminary data.</text>
</comment>